<feature type="domain" description="DUF3592" evidence="2">
    <location>
        <begin position="50"/>
        <end position="118"/>
    </location>
</feature>
<keyword evidence="1" id="KW-1133">Transmembrane helix</keyword>
<evidence type="ECO:0000259" key="2">
    <source>
        <dbReference type="Pfam" id="PF12158"/>
    </source>
</evidence>
<dbReference type="RefSeq" id="WP_229891356.1">
    <property type="nucleotide sequence ID" value="NZ_BNBD01000010.1"/>
</dbReference>
<keyword evidence="4" id="KW-1185">Reference proteome</keyword>
<keyword evidence="1" id="KW-0812">Transmembrane</keyword>
<reference evidence="3" key="1">
    <citation type="journal article" date="2014" name="Int. J. Syst. Evol. Microbiol.">
        <title>Complete genome sequence of Corynebacterium casei LMG S-19264T (=DSM 44701T), isolated from a smear-ripened cheese.</title>
        <authorList>
            <consortium name="US DOE Joint Genome Institute (JGI-PGF)"/>
            <person name="Walter F."/>
            <person name="Albersmeier A."/>
            <person name="Kalinowski J."/>
            <person name="Ruckert C."/>
        </authorList>
    </citation>
    <scope>NUCLEOTIDE SEQUENCE</scope>
    <source>
        <strain evidence="3">JCM 4059</strain>
    </source>
</reference>
<reference evidence="3" key="2">
    <citation type="submission" date="2020-09" db="EMBL/GenBank/DDBJ databases">
        <authorList>
            <person name="Sun Q."/>
            <person name="Ohkuma M."/>
        </authorList>
    </citation>
    <scope>NUCLEOTIDE SEQUENCE</scope>
    <source>
        <strain evidence="3">JCM 4059</strain>
    </source>
</reference>
<evidence type="ECO:0000313" key="4">
    <source>
        <dbReference type="Proteomes" id="UP000638313"/>
    </source>
</evidence>
<evidence type="ECO:0000256" key="1">
    <source>
        <dbReference type="SAM" id="Phobius"/>
    </source>
</evidence>
<organism evidence="3 4">
    <name type="scientific">Streptomyces mashuensis</name>
    <dbReference type="NCBI Taxonomy" id="33904"/>
    <lineage>
        <taxon>Bacteria</taxon>
        <taxon>Bacillati</taxon>
        <taxon>Actinomycetota</taxon>
        <taxon>Actinomycetes</taxon>
        <taxon>Kitasatosporales</taxon>
        <taxon>Streptomycetaceae</taxon>
        <taxon>Streptomyces</taxon>
    </lineage>
</organism>
<dbReference type="EMBL" id="BNBD01000010">
    <property type="protein sequence ID" value="GHF58669.1"/>
    <property type="molecule type" value="Genomic_DNA"/>
</dbReference>
<accession>A0A919B751</accession>
<evidence type="ECO:0000313" key="3">
    <source>
        <dbReference type="EMBL" id="GHF58669.1"/>
    </source>
</evidence>
<comment type="caution">
    <text evidence="3">The sequence shown here is derived from an EMBL/GenBank/DDBJ whole genome shotgun (WGS) entry which is preliminary data.</text>
</comment>
<keyword evidence="1" id="KW-0472">Membrane</keyword>
<feature type="transmembrane region" description="Helical" evidence="1">
    <location>
        <begin position="17"/>
        <end position="39"/>
    </location>
</feature>
<dbReference type="InterPro" id="IPR021994">
    <property type="entry name" value="DUF3592"/>
</dbReference>
<sequence length="158" mass="16855">MKTTENLRPLGPKGRRWLAGGLIVFGTVFLAIGLVLGWMSLSLATDGKRTHGTVVSLDWRDGDQGPVAYAVVGFTSADGEKQTFQDSFGSNPPAYKVGERVEVLYHADHPDDASISGFASLWVLPLIFGGAGLVVATVGTVIAVLSRRRRLSAGTTRR</sequence>
<protein>
    <recommendedName>
        <fullName evidence="2">DUF3592 domain-containing protein</fullName>
    </recommendedName>
</protein>
<gene>
    <name evidence="3" type="ORF">GCM10010218_44980</name>
</gene>
<dbReference type="Proteomes" id="UP000638313">
    <property type="component" value="Unassembled WGS sequence"/>
</dbReference>
<feature type="transmembrane region" description="Helical" evidence="1">
    <location>
        <begin position="122"/>
        <end position="145"/>
    </location>
</feature>
<name>A0A919B751_9ACTN</name>
<proteinExistence type="predicted"/>
<dbReference type="Pfam" id="PF12158">
    <property type="entry name" value="DUF3592"/>
    <property type="match status" value="1"/>
</dbReference>
<dbReference type="AlphaFoldDB" id="A0A919B751"/>